<sequence>MDPKYFLKCGVAASALRIHEAVCLTGNRLLARSPTVSQAKTESHFVSFTTFDSQQKLICDTFTWRSDVELFDVSVISCAPVVSRILIQMYLRKCAKCTCQVLLPVLGAERNWKATGQKDKKFKLISRRSWRSCLMTTDTQHRQSSSLVFHTQLLSGHLPASHTWPRHIKAVDVTAMTSANAGFPYPPVLLSPLHTHPTYIPPGYPQDTERSMSGGARRVWRVAGGSL</sequence>
<evidence type="ECO:0000313" key="1">
    <source>
        <dbReference type="EMBL" id="PVD24495.1"/>
    </source>
</evidence>
<name>A0A2T7NTK1_POMCA</name>
<dbReference type="AlphaFoldDB" id="A0A2T7NTK1"/>
<comment type="caution">
    <text evidence="1">The sequence shown here is derived from an EMBL/GenBank/DDBJ whole genome shotgun (WGS) entry which is preliminary data.</text>
</comment>
<proteinExistence type="predicted"/>
<accession>A0A2T7NTK1</accession>
<reference evidence="1 2" key="1">
    <citation type="submission" date="2018-04" db="EMBL/GenBank/DDBJ databases">
        <title>The genome of golden apple snail Pomacea canaliculata provides insight into stress tolerance and invasive adaptation.</title>
        <authorList>
            <person name="Liu C."/>
            <person name="Liu B."/>
            <person name="Ren Y."/>
            <person name="Zhang Y."/>
            <person name="Wang H."/>
            <person name="Li S."/>
            <person name="Jiang F."/>
            <person name="Yin L."/>
            <person name="Zhang G."/>
            <person name="Qian W."/>
            <person name="Fan W."/>
        </authorList>
    </citation>
    <scope>NUCLEOTIDE SEQUENCE [LARGE SCALE GENOMIC DNA]</scope>
    <source>
        <strain evidence="1">SZHN2017</strain>
        <tissue evidence="1">Muscle</tissue>
    </source>
</reference>
<dbReference type="EMBL" id="PZQS01000009">
    <property type="protein sequence ID" value="PVD24495.1"/>
    <property type="molecule type" value="Genomic_DNA"/>
</dbReference>
<protein>
    <submittedName>
        <fullName evidence="1">Uncharacterized protein</fullName>
    </submittedName>
</protein>
<keyword evidence="2" id="KW-1185">Reference proteome</keyword>
<organism evidence="1 2">
    <name type="scientific">Pomacea canaliculata</name>
    <name type="common">Golden apple snail</name>
    <dbReference type="NCBI Taxonomy" id="400727"/>
    <lineage>
        <taxon>Eukaryota</taxon>
        <taxon>Metazoa</taxon>
        <taxon>Spiralia</taxon>
        <taxon>Lophotrochozoa</taxon>
        <taxon>Mollusca</taxon>
        <taxon>Gastropoda</taxon>
        <taxon>Caenogastropoda</taxon>
        <taxon>Architaenioglossa</taxon>
        <taxon>Ampullarioidea</taxon>
        <taxon>Ampullariidae</taxon>
        <taxon>Pomacea</taxon>
    </lineage>
</organism>
<dbReference type="Proteomes" id="UP000245119">
    <property type="component" value="Linkage Group LG9"/>
</dbReference>
<evidence type="ECO:0000313" key="2">
    <source>
        <dbReference type="Proteomes" id="UP000245119"/>
    </source>
</evidence>
<gene>
    <name evidence="1" type="ORF">C0Q70_14978</name>
</gene>